<reference evidence="2 3" key="1">
    <citation type="journal article" date="2018" name="Nat. Ecol. Evol.">
        <title>Shark genomes provide insights into elasmobranch evolution and the origin of vertebrates.</title>
        <authorList>
            <person name="Hara Y"/>
            <person name="Yamaguchi K"/>
            <person name="Onimaru K"/>
            <person name="Kadota M"/>
            <person name="Koyanagi M"/>
            <person name="Keeley SD"/>
            <person name="Tatsumi K"/>
            <person name="Tanaka K"/>
            <person name="Motone F"/>
            <person name="Kageyama Y"/>
            <person name="Nozu R"/>
            <person name="Adachi N"/>
            <person name="Nishimura O"/>
            <person name="Nakagawa R"/>
            <person name="Tanegashima C"/>
            <person name="Kiyatake I"/>
            <person name="Matsumoto R"/>
            <person name="Murakumo K"/>
            <person name="Nishida K"/>
            <person name="Terakita A"/>
            <person name="Kuratani S"/>
            <person name="Sato K"/>
            <person name="Hyodo S Kuraku.S."/>
        </authorList>
    </citation>
    <scope>NUCLEOTIDE SEQUENCE [LARGE SCALE GENOMIC DNA]</scope>
</reference>
<feature type="compositionally biased region" description="Basic and acidic residues" evidence="1">
    <location>
        <begin position="20"/>
        <end position="32"/>
    </location>
</feature>
<feature type="compositionally biased region" description="Polar residues" evidence="1">
    <location>
        <begin position="38"/>
        <end position="51"/>
    </location>
</feature>
<organism evidence="2 3">
    <name type="scientific">Scyliorhinus torazame</name>
    <name type="common">Cloudy catshark</name>
    <name type="synonym">Catulus torazame</name>
    <dbReference type="NCBI Taxonomy" id="75743"/>
    <lineage>
        <taxon>Eukaryota</taxon>
        <taxon>Metazoa</taxon>
        <taxon>Chordata</taxon>
        <taxon>Craniata</taxon>
        <taxon>Vertebrata</taxon>
        <taxon>Chondrichthyes</taxon>
        <taxon>Elasmobranchii</taxon>
        <taxon>Galeomorphii</taxon>
        <taxon>Galeoidea</taxon>
        <taxon>Carcharhiniformes</taxon>
        <taxon>Scyliorhinidae</taxon>
        <taxon>Scyliorhinus</taxon>
    </lineage>
</organism>
<sequence length="76" mass="8286">MPLTGEAEHRNYVLMEEESDGGRETSQLKELDAPPSALNPNLRSDSTQKPQNGEGRGSDQERSRVGDTAQSSTHGF</sequence>
<feature type="compositionally biased region" description="Basic and acidic residues" evidence="1">
    <location>
        <begin position="56"/>
        <end position="65"/>
    </location>
</feature>
<evidence type="ECO:0000313" key="3">
    <source>
        <dbReference type="Proteomes" id="UP000288216"/>
    </source>
</evidence>
<evidence type="ECO:0000256" key="1">
    <source>
        <dbReference type="SAM" id="MobiDB-lite"/>
    </source>
</evidence>
<protein>
    <submittedName>
        <fullName evidence="2">Uncharacterized protein</fullName>
    </submittedName>
</protein>
<gene>
    <name evidence="2" type="ORF">scyTo_0022652</name>
</gene>
<feature type="compositionally biased region" description="Basic and acidic residues" evidence="1">
    <location>
        <begin position="1"/>
        <end position="11"/>
    </location>
</feature>
<comment type="caution">
    <text evidence="2">The sequence shown here is derived from an EMBL/GenBank/DDBJ whole genome shotgun (WGS) entry which is preliminary data.</text>
</comment>
<proteinExistence type="predicted"/>
<dbReference type="Proteomes" id="UP000288216">
    <property type="component" value="Unassembled WGS sequence"/>
</dbReference>
<evidence type="ECO:0000313" key="2">
    <source>
        <dbReference type="EMBL" id="GCB82335.1"/>
    </source>
</evidence>
<dbReference type="EMBL" id="BFAA01023372">
    <property type="protein sequence ID" value="GCB82335.1"/>
    <property type="molecule type" value="Genomic_DNA"/>
</dbReference>
<feature type="region of interest" description="Disordered" evidence="1">
    <location>
        <begin position="1"/>
        <end position="76"/>
    </location>
</feature>
<dbReference type="AlphaFoldDB" id="A0A401QAD1"/>
<keyword evidence="3" id="KW-1185">Reference proteome</keyword>
<accession>A0A401QAD1</accession>
<name>A0A401QAD1_SCYTO</name>